<sequence>MADDLETLIYSLSDRQKAVFAGLVCERLLPQYETFCRAENWGSPAVYERGVELLYNSGLGEFHAAEAAALLEKLDFVTPGLQDFRGPLTAYALDACISLHEALQFLADKQESHISHCATATLDSVEMFVQDYRQLNPDQRGFEAAVAADPFMQAEVARQHRLLDALLSLHEFDAASIHQLRRLNGSGSIVDLARLPQS</sequence>
<evidence type="ECO:0000313" key="1">
    <source>
        <dbReference type="EMBL" id="RAK63959.1"/>
    </source>
</evidence>
<dbReference type="EMBL" id="QHKM01000008">
    <property type="protein sequence ID" value="RAK63959.1"/>
    <property type="molecule type" value="Genomic_DNA"/>
</dbReference>
<protein>
    <recommendedName>
        <fullName evidence="3">DUF416 domain-containing protein</fullName>
    </recommendedName>
</protein>
<proteinExistence type="predicted"/>
<accession>A0A328BB04</accession>
<keyword evidence="2" id="KW-1185">Reference proteome</keyword>
<dbReference type="RefSeq" id="WP_111480077.1">
    <property type="nucleotide sequence ID" value="NZ_QHKM01000008.1"/>
</dbReference>
<dbReference type="Gene3D" id="1.20.1590.10">
    <property type="entry name" value="YP_001051499.1 domain like"/>
    <property type="match status" value="1"/>
</dbReference>
<dbReference type="OrthoDB" id="9204516at2"/>
<dbReference type="InterPro" id="IPR023381">
    <property type="entry name" value="YP001051499.1-like_dom_sf"/>
</dbReference>
<organism evidence="1 2">
    <name type="scientific">Hymenobacter edaphi</name>
    <dbReference type="NCBI Taxonomy" id="2211146"/>
    <lineage>
        <taxon>Bacteria</taxon>
        <taxon>Pseudomonadati</taxon>
        <taxon>Bacteroidota</taxon>
        <taxon>Cytophagia</taxon>
        <taxon>Cytophagales</taxon>
        <taxon>Hymenobacteraceae</taxon>
        <taxon>Hymenobacter</taxon>
    </lineage>
</organism>
<dbReference type="Pfam" id="PF04222">
    <property type="entry name" value="DUF416"/>
    <property type="match status" value="1"/>
</dbReference>
<dbReference type="InterPro" id="IPR007338">
    <property type="entry name" value="DUF416"/>
</dbReference>
<evidence type="ECO:0008006" key="3">
    <source>
        <dbReference type="Google" id="ProtNLM"/>
    </source>
</evidence>
<name>A0A328BB04_9BACT</name>
<gene>
    <name evidence="1" type="ORF">DLM85_20685</name>
</gene>
<comment type="caution">
    <text evidence="1">The sequence shown here is derived from an EMBL/GenBank/DDBJ whole genome shotgun (WGS) entry which is preliminary data.</text>
</comment>
<evidence type="ECO:0000313" key="2">
    <source>
        <dbReference type="Proteomes" id="UP000248553"/>
    </source>
</evidence>
<reference evidence="2" key="1">
    <citation type="submission" date="2018-05" db="EMBL/GenBank/DDBJ databases">
        <authorList>
            <person name="Nie L."/>
        </authorList>
    </citation>
    <scope>NUCLEOTIDE SEQUENCE [LARGE SCALE GENOMIC DNA]</scope>
    <source>
        <strain evidence="2">NL</strain>
    </source>
</reference>
<dbReference type="Proteomes" id="UP000248553">
    <property type="component" value="Unassembled WGS sequence"/>
</dbReference>
<dbReference type="AlphaFoldDB" id="A0A328BB04"/>